<reference evidence="3" key="1">
    <citation type="journal article" date="2024" name="IScience">
        <title>Strigolactones Initiate the Formation of Haustorium-like Structures in Castilleja.</title>
        <authorList>
            <person name="Buerger M."/>
            <person name="Peterson D."/>
            <person name="Chory J."/>
        </authorList>
    </citation>
    <scope>NUCLEOTIDE SEQUENCE [LARGE SCALE GENOMIC DNA]</scope>
</reference>
<dbReference type="Pfam" id="PF03478">
    <property type="entry name" value="Beta-prop_KIB1-4"/>
    <property type="match status" value="1"/>
</dbReference>
<dbReference type="InterPro" id="IPR005174">
    <property type="entry name" value="KIB1-4_b-propeller"/>
</dbReference>
<gene>
    <name evidence="2" type="ORF">CASFOL_013792</name>
</gene>
<dbReference type="InterPro" id="IPR050942">
    <property type="entry name" value="F-box_BR-signaling"/>
</dbReference>
<proteinExistence type="predicted"/>
<accession>A0ABD3DNX7</accession>
<dbReference type="Proteomes" id="UP001632038">
    <property type="component" value="Unassembled WGS sequence"/>
</dbReference>
<feature type="domain" description="KIB1-4 beta-propeller" evidence="1">
    <location>
        <begin position="97"/>
        <end position="417"/>
    </location>
</feature>
<organism evidence="2 3">
    <name type="scientific">Castilleja foliolosa</name>
    <dbReference type="NCBI Taxonomy" id="1961234"/>
    <lineage>
        <taxon>Eukaryota</taxon>
        <taxon>Viridiplantae</taxon>
        <taxon>Streptophyta</taxon>
        <taxon>Embryophyta</taxon>
        <taxon>Tracheophyta</taxon>
        <taxon>Spermatophyta</taxon>
        <taxon>Magnoliopsida</taxon>
        <taxon>eudicotyledons</taxon>
        <taxon>Gunneridae</taxon>
        <taxon>Pentapetalae</taxon>
        <taxon>asterids</taxon>
        <taxon>lamiids</taxon>
        <taxon>Lamiales</taxon>
        <taxon>Orobanchaceae</taxon>
        <taxon>Pedicularideae</taxon>
        <taxon>Castillejinae</taxon>
        <taxon>Castilleja</taxon>
    </lineage>
</organism>
<dbReference type="PANTHER" id="PTHR44259:SF37">
    <property type="entry name" value="DUF1618 DOMAIN-CONTAINING PROTEIN"/>
    <property type="match status" value="1"/>
</dbReference>
<protein>
    <recommendedName>
        <fullName evidence="1">KIB1-4 beta-propeller domain-containing protein</fullName>
    </recommendedName>
</protein>
<sequence>MPAQWFARSSQIQSIEMAHSFLLRRYSVLSRISGTIANSFARCSRNSGHHRALNSAPSPWLMLPPALNGGGGDMVYRFYNLAENRLESLPKRNNGKYEPELPDDECKFVGSSHGWLALFNPLNNDLFISNPITRRHIKLPSVQTLPCPEVNFRGFVTKVILTCSPDEEDECRALMIFGPEDRLAFCQPGRSTKWTPIGNLYYNSIDCELPWRYKDIVYSSRQKLLFCFTDHRFLECWDLRDPKMIPRICWWGSVPLHISGKAILEDSLIYCSVYGHTSFDIERYVVLAEQFNQVFIVERRVISQMSSDGSYPVPIYFSKYRGWANNKYPYQTYSFTVTKIDWSIEKEGEQEKVKFKFNHKCSLDGAAMFIGMNHSFVITADKVLDLKLNPDCIYFTDAMRKPSPEGSFYGGHDIGMFHYNSRTFEPCFYPWEVDKIRKIEPAPMWFTPHSTQIS</sequence>
<evidence type="ECO:0000313" key="2">
    <source>
        <dbReference type="EMBL" id="KAL3642977.1"/>
    </source>
</evidence>
<comment type="caution">
    <text evidence="2">The sequence shown here is derived from an EMBL/GenBank/DDBJ whole genome shotgun (WGS) entry which is preliminary data.</text>
</comment>
<dbReference type="PANTHER" id="PTHR44259">
    <property type="entry name" value="OS07G0183000 PROTEIN-RELATED"/>
    <property type="match status" value="1"/>
</dbReference>
<dbReference type="AlphaFoldDB" id="A0ABD3DNX7"/>
<evidence type="ECO:0000259" key="1">
    <source>
        <dbReference type="Pfam" id="PF03478"/>
    </source>
</evidence>
<name>A0ABD3DNX7_9LAMI</name>
<evidence type="ECO:0000313" key="3">
    <source>
        <dbReference type="Proteomes" id="UP001632038"/>
    </source>
</evidence>
<dbReference type="EMBL" id="JAVIJP010000016">
    <property type="protein sequence ID" value="KAL3642977.1"/>
    <property type="molecule type" value="Genomic_DNA"/>
</dbReference>
<keyword evidence="3" id="KW-1185">Reference proteome</keyword>